<feature type="non-terminal residue" evidence="1">
    <location>
        <position position="1"/>
    </location>
</feature>
<proteinExistence type="predicted"/>
<dbReference type="Gene3D" id="2.170.120.30">
    <property type="match status" value="1"/>
</dbReference>
<protein>
    <submittedName>
        <fullName evidence="1">Uncharacterized protein</fullName>
    </submittedName>
</protein>
<evidence type="ECO:0000313" key="1">
    <source>
        <dbReference type="EMBL" id="GAH34003.1"/>
    </source>
</evidence>
<name>X1GM06_9ZZZZ</name>
<organism evidence="1">
    <name type="scientific">marine sediment metagenome</name>
    <dbReference type="NCBI Taxonomy" id="412755"/>
    <lineage>
        <taxon>unclassified sequences</taxon>
        <taxon>metagenomes</taxon>
        <taxon>ecological metagenomes</taxon>
    </lineage>
</organism>
<dbReference type="EMBL" id="BARU01011856">
    <property type="protein sequence ID" value="GAH34003.1"/>
    <property type="molecule type" value="Genomic_DNA"/>
</dbReference>
<comment type="caution">
    <text evidence="1">The sequence shown here is derived from an EMBL/GenBank/DDBJ whole genome shotgun (WGS) entry which is preliminary data.</text>
</comment>
<gene>
    <name evidence="1" type="ORF">S03H2_22113</name>
</gene>
<accession>X1GM06</accession>
<reference evidence="1" key="1">
    <citation type="journal article" date="2014" name="Front. Microbiol.">
        <title>High frequency of phylogenetically diverse reductive dehalogenase-homologous genes in deep subseafloor sedimentary metagenomes.</title>
        <authorList>
            <person name="Kawai M."/>
            <person name="Futagami T."/>
            <person name="Toyoda A."/>
            <person name="Takaki Y."/>
            <person name="Nishi S."/>
            <person name="Hori S."/>
            <person name="Arai W."/>
            <person name="Tsubouchi T."/>
            <person name="Morono Y."/>
            <person name="Uchiyama I."/>
            <person name="Ito T."/>
            <person name="Fujiyama A."/>
            <person name="Inagaki F."/>
            <person name="Takami H."/>
        </authorList>
    </citation>
    <scope>NUCLEOTIDE SEQUENCE</scope>
    <source>
        <strain evidence="1">Expedition CK06-06</strain>
    </source>
</reference>
<sequence length="45" mass="5211">KKDISVKIKLTELSPGEYDLPASITLPDYIKPVYSNPKRFKIKIY</sequence>
<dbReference type="AlphaFoldDB" id="X1GM06"/>